<protein>
    <submittedName>
        <fullName evidence="2">Uncharacterized protein</fullName>
    </submittedName>
</protein>
<accession>A0A1E3XDJ1</accession>
<organism evidence="2 3">
    <name type="scientific">Candidatus Scalindua rubra</name>
    <dbReference type="NCBI Taxonomy" id="1872076"/>
    <lineage>
        <taxon>Bacteria</taxon>
        <taxon>Pseudomonadati</taxon>
        <taxon>Planctomycetota</taxon>
        <taxon>Candidatus Brocadiia</taxon>
        <taxon>Candidatus Brocadiales</taxon>
        <taxon>Candidatus Scalinduaceae</taxon>
        <taxon>Candidatus Scalindua</taxon>
    </lineage>
</organism>
<feature type="coiled-coil region" evidence="1">
    <location>
        <begin position="159"/>
        <end position="218"/>
    </location>
</feature>
<proteinExistence type="predicted"/>
<evidence type="ECO:0000313" key="3">
    <source>
        <dbReference type="Proteomes" id="UP000094056"/>
    </source>
</evidence>
<reference evidence="2 3" key="1">
    <citation type="submission" date="2016-07" db="EMBL/GenBank/DDBJ databases">
        <title>Draft genome of Scalindua rubra, obtained from a brine-seawater interface in the Red Sea, sheds light on salt adaptation in anammox bacteria.</title>
        <authorList>
            <person name="Speth D.R."/>
            <person name="Lagkouvardos I."/>
            <person name="Wang Y."/>
            <person name="Qian P.-Y."/>
            <person name="Dutilh B.E."/>
            <person name="Jetten M.S."/>
        </authorList>
    </citation>
    <scope>NUCLEOTIDE SEQUENCE [LARGE SCALE GENOMIC DNA]</scope>
    <source>
        <strain evidence="2">BSI-1</strain>
    </source>
</reference>
<comment type="caution">
    <text evidence="2">The sequence shown here is derived from an EMBL/GenBank/DDBJ whole genome shotgun (WGS) entry which is preliminary data.</text>
</comment>
<evidence type="ECO:0000313" key="2">
    <source>
        <dbReference type="EMBL" id="ODS33668.1"/>
    </source>
</evidence>
<sequence>MNATLKAGQRIIDGVGEDILSAADKVDIIKTSFREAPDTVSLFFKNLAFPGTPGKATIERLLRQLEDLKNSFEFGESAVEHKEKVNKAISEIERKVGDLLLKMQGKKEPDLFKEIQERAEELNKTLKGFDIVPGEEELGRAKDLLGIFDKIENRNTAISEGIQANVEAEENKIQRLKETLEGVSFNKLFSLTSEGVDTASIERQIQEAEERLASLSDRAKISAHFLNFEKQKELFKKVEPEIIAVFHKLDAESQKTFLQLQKRFGETANALDEALGKAGIKSDEEMQRIARSALDAFRTIEDSGRVTGANLGAAWVQLREDILPVLDRMPVDFQERFRRMEARFPQFVRKAEQPLTFIEETVREVSRSMTNSFEDFLFNASQGFINFGDFAVSALNAIQRSLSSVFAGLATQGIQAGITAAFPSLGGIFGIQRAQHGLIATRPQVALFGEAGPEAVLPLSRDPSGNLGVTAIPDRSGSLQASKEKEERALTIVNLIDPGSITQAGLQSAGAKNIIINEIKGDLLRRGPIFKTIRTGR</sequence>
<name>A0A1E3XDJ1_9BACT</name>
<dbReference type="AlphaFoldDB" id="A0A1E3XDJ1"/>
<gene>
    <name evidence="2" type="ORF">SCARUB_01188</name>
</gene>
<dbReference type="EMBL" id="MAYW01000022">
    <property type="protein sequence ID" value="ODS33668.1"/>
    <property type="molecule type" value="Genomic_DNA"/>
</dbReference>
<dbReference type="Proteomes" id="UP000094056">
    <property type="component" value="Unassembled WGS sequence"/>
</dbReference>
<keyword evidence="1" id="KW-0175">Coiled coil</keyword>
<evidence type="ECO:0000256" key="1">
    <source>
        <dbReference type="SAM" id="Coils"/>
    </source>
</evidence>